<dbReference type="RefSeq" id="WP_380028253.1">
    <property type="nucleotide sequence ID" value="NZ_JBHSHC010000138.1"/>
</dbReference>
<dbReference type="Proteomes" id="UP001596002">
    <property type="component" value="Unassembled WGS sequence"/>
</dbReference>
<dbReference type="InterPro" id="IPR050131">
    <property type="entry name" value="Peptidase_S8_subtilisin-like"/>
</dbReference>
<dbReference type="InterPro" id="IPR008357">
    <property type="entry name" value="Lanit_process"/>
</dbReference>
<sequence>MKRTLTAAALTTALAVSAFVGTGFSAPASKSTAGASVKASQAKTYLIAFQKDLPHNYETTIAEAGGKVLRALPEIGGLEAASSNPAFLDNLKGVAGIQAANIQITHKLGYKKIDPAAADGLPVTDIPQPNETDSYWQYQWDVQRVTHNGDSYNIETGGAKNANGTVTHKAVVGVIDTGIDPDHPDLKGNLLGGGNFVPAGIDPSEKGDPTDIRDRDGHGTHVAGSIAGNGKVKGIGPNLGIRAYRVFPENAGAPTSWIVDAMIQAADDKVDVINMSLGGFDAISRYTYQNTGSYSDAADMVLWKRAVQYAVNKNVTVVVAAGNESLNLNNPTEITDYMNAEYGYLGFQFKGASIEVPGQIPGVITVSSSNKWSAEKIAFYSNYGARSISVAAPGGDNGPVYDETRDLMKRDFHYRTLSTWPTYLEPYFTSNLRSYALLHGTSMASPKVAGIAGVIKAAEPELTPSQVAALISQTANDYGKPGTDELFGAGEANIYNALLNIKK</sequence>
<feature type="chain" id="PRO_5047303781" evidence="7">
    <location>
        <begin position="19"/>
        <end position="503"/>
    </location>
</feature>
<evidence type="ECO:0000256" key="6">
    <source>
        <dbReference type="RuleBase" id="RU003355"/>
    </source>
</evidence>
<feature type="signal peptide" evidence="7">
    <location>
        <begin position="1"/>
        <end position="18"/>
    </location>
</feature>
<dbReference type="InterPro" id="IPR023827">
    <property type="entry name" value="Peptidase_S8_Asp-AS"/>
</dbReference>
<dbReference type="PANTHER" id="PTHR43806:SF11">
    <property type="entry name" value="CEREVISIN-RELATED"/>
    <property type="match status" value="1"/>
</dbReference>
<evidence type="ECO:0000256" key="2">
    <source>
        <dbReference type="ARBA" id="ARBA00022670"/>
    </source>
</evidence>
<reference evidence="10" key="1">
    <citation type="journal article" date="2019" name="Int. J. Syst. Evol. Microbiol.">
        <title>The Global Catalogue of Microorganisms (GCM) 10K type strain sequencing project: providing services to taxonomists for standard genome sequencing and annotation.</title>
        <authorList>
            <consortium name="The Broad Institute Genomics Platform"/>
            <consortium name="The Broad Institute Genome Sequencing Center for Infectious Disease"/>
            <person name="Wu L."/>
            <person name="Ma J."/>
        </authorList>
    </citation>
    <scope>NUCLEOTIDE SEQUENCE [LARGE SCALE GENOMIC DNA]</scope>
    <source>
        <strain evidence="10">WYCCWR 12678</strain>
    </source>
</reference>
<keyword evidence="10" id="KW-1185">Reference proteome</keyword>
<dbReference type="Gene3D" id="3.40.50.200">
    <property type="entry name" value="Peptidase S8/S53 domain"/>
    <property type="match status" value="1"/>
</dbReference>
<dbReference type="InterPro" id="IPR000209">
    <property type="entry name" value="Peptidase_S8/S53_dom"/>
</dbReference>
<evidence type="ECO:0000256" key="7">
    <source>
        <dbReference type="SAM" id="SignalP"/>
    </source>
</evidence>
<evidence type="ECO:0000256" key="1">
    <source>
        <dbReference type="ARBA" id="ARBA00011073"/>
    </source>
</evidence>
<dbReference type="PRINTS" id="PR00723">
    <property type="entry name" value="SUBTILISIN"/>
</dbReference>
<comment type="caution">
    <text evidence="9">The sequence shown here is derived from an EMBL/GenBank/DDBJ whole genome shotgun (WGS) entry which is preliminary data.</text>
</comment>
<keyword evidence="3 5" id="KW-0378">Hydrolase</keyword>
<dbReference type="PANTHER" id="PTHR43806">
    <property type="entry name" value="PEPTIDASE S8"/>
    <property type="match status" value="1"/>
</dbReference>
<evidence type="ECO:0000256" key="5">
    <source>
        <dbReference type="PROSITE-ProRule" id="PRU01240"/>
    </source>
</evidence>
<dbReference type="SUPFAM" id="SSF52743">
    <property type="entry name" value="Subtilisin-like"/>
    <property type="match status" value="1"/>
</dbReference>
<evidence type="ECO:0000313" key="10">
    <source>
        <dbReference type="Proteomes" id="UP001596002"/>
    </source>
</evidence>
<name>A0ABV9Q6Q9_9BACL</name>
<feature type="active site" description="Charge relay system" evidence="5">
    <location>
        <position position="442"/>
    </location>
</feature>
<organism evidence="9 10">
    <name type="scientific">Effusibacillus consociatus</name>
    <dbReference type="NCBI Taxonomy" id="1117041"/>
    <lineage>
        <taxon>Bacteria</taxon>
        <taxon>Bacillati</taxon>
        <taxon>Bacillota</taxon>
        <taxon>Bacilli</taxon>
        <taxon>Bacillales</taxon>
        <taxon>Alicyclobacillaceae</taxon>
        <taxon>Effusibacillus</taxon>
    </lineage>
</organism>
<dbReference type="InterPro" id="IPR023828">
    <property type="entry name" value="Peptidase_S8_Ser-AS"/>
</dbReference>
<dbReference type="PROSITE" id="PS00138">
    <property type="entry name" value="SUBTILASE_SER"/>
    <property type="match status" value="1"/>
</dbReference>
<feature type="active site" description="Charge relay system" evidence="5">
    <location>
        <position position="218"/>
    </location>
</feature>
<feature type="domain" description="Peptidase S8/S53" evidence="8">
    <location>
        <begin position="169"/>
        <end position="490"/>
    </location>
</feature>
<keyword evidence="7" id="KW-0732">Signal</keyword>
<dbReference type="EMBL" id="JBHSHC010000138">
    <property type="protein sequence ID" value="MFC4769573.1"/>
    <property type="molecule type" value="Genomic_DNA"/>
</dbReference>
<dbReference type="PROSITE" id="PS51892">
    <property type="entry name" value="SUBTILASE"/>
    <property type="match status" value="1"/>
</dbReference>
<evidence type="ECO:0000313" key="9">
    <source>
        <dbReference type="EMBL" id="MFC4769573.1"/>
    </source>
</evidence>
<dbReference type="InterPro" id="IPR022398">
    <property type="entry name" value="Peptidase_S8_His-AS"/>
</dbReference>
<dbReference type="PROSITE" id="PS00137">
    <property type="entry name" value="SUBTILASE_HIS"/>
    <property type="match status" value="1"/>
</dbReference>
<accession>A0ABV9Q6Q9</accession>
<proteinExistence type="inferred from homology"/>
<keyword evidence="2 5" id="KW-0645">Protease</keyword>
<protein>
    <submittedName>
        <fullName evidence="9">S8 family serine peptidase</fullName>
    </submittedName>
</protein>
<keyword evidence="4 5" id="KW-0720">Serine protease</keyword>
<evidence type="ECO:0000259" key="8">
    <source>
        <dbReference type="Pfam" id="PF00082"/>
    </source>
</evidence>
<evidence type="ECO:0000256" key="3">
    <source>
        <dbReference type="ARBA" id="ARBA00022801"/>
    </source>
</evidence>
<evidence type="ECO:0000256" key="4">
    <source>
        <dbReference type="ARBA" id="ARBA00022825"/>
    </source>
</evidence>
<feature type="active site" description="Charge relay system" evidence="5">
    <location>
        <position position="176"/>
    </location>
</feature>
<gene>
    <name evidence="9" type="ORF">ACFO8Q_19775</name>
</gene>
<dbReference type="InterPro" id="IPR036852">
    <property type="entry name" value="Peptidase_S8/S53_dom_sf"/>
</dbReference>
<dbReference type="PRINTS" id="PR01779">
    <property type="entry name" value="LANTIPROCESS"/>
</dbReference>
<comment type="similarity">
    <text evidence="1 5 6">Belongs to the peptidase S8 family.</text>
</comment>
<dbReference type="PROSITE" id="PS00136">
    <property type="entry name" value="SUBTILASE_ASP"/>
    <property type="match status" value="1"/>
</dbReference>
<dbReference type="InterPro" id="IPR015500">
    <property type="entry name" value="Peptidase_S8_subtilisin-rel"/>
</dbReference>
<dbReference type="Pfam" id="PF00082">
    <property type="entry name" value="Peptidase_S8"/>
    <property type="match status" value="1"/>
</dbReference>